<name>A0ABS7ZBV5_9MICO</name>
<proteinExistence type="predicted"/>
<comment type="caution">
    <text evidence="1">The sequence shown here is derived from an EMBL/GenBank/DDBJ whole genome shotgun (WGS) entry which is preliminary data.</text>
</comment>
<keyword evidence="2" id="KW-1185">Reference proteome</keyword>
<reference evidence="1 2" key="1">
    <citation type="submission" date="2021-09" db="EMBL/GenBank/DDBJ databases">
        <title>Isoptericola luteus sp. nov., a novel bacterium isolated from Harbin, the capital city of Heilongjiang province.</title>
        <authorList>
            <person name="Li J."/>
        </authorList>
    </citation>
    <scope>NUCLEOTIDE SEQUENCE [LARGE SCALE GENOMIC DNA]</scope>
    <source>
        <strain evidence="1 2">NEAU-Y5</strain>
    </source>
</reference>
<accession>A0ABS7ZBV5</accession>
<organism evidence="1 2">
    <name type="scientific">Isoptericola luteus</name>
    <dbReference type="NCBI Taxonomy" id="2879484"/>
    <lineage>
        <taxon>Bacteria</taxon>
        <taxon>Bacillati</taxon>
        <taxon>Actinomycetota</taxon>
        <taxon>Actinomycetes</taxon>
        <taxon>Micrococcales</taxon>
        <taxon>Promicromonosporaceae</taxon>
        <taxon>Isoptericola</taxon>
    </lineage>
</organism>
<sequence length="159" mass="17767">MAESFNEAVQELAVLARVDPSLALEDEHVRWAVYEASVSDPERHRLLQVAVCGEVNAPLASAVVTRVLEAISDGERGQWVDLLPPGRLQEFARTRAAELHVWDDLADGALGESRRGELGGWSQWLQLRAAEQSNIVWVLDELSRIGATKRIRRLAHERL</sequence>
<protein>
    <submittedName>
        <fullName evidence="1">Uncharacterized protein</fullName>
    </submittedName>
</protein>
<evidence type="ECO:0000313" key="1">
    <source>
        <dbReference type="EMBL" id="MCA5892533.1"/>
    </source>
</evidence>
<dbReference type="EMBL" id="JAIXCQ010000002">
    <property type="protein sequence ID" value="MCA5892533.1"/>
    <property type="molecule type" value="Genomic_DNA"/>
</dbReference>
<gene>
    <name evidence="1" type="ORF">LEP48_04090</name>
</gene>
<evidence type="ECO:0000313" key="2">
    <source>
        <dbReference type="Proteomes" id="UP001319870"/>
    </source>
</evidence>
<dbReference type="Proteomes" id="UP001319870">
    <property type="component" value="Unassembled WGS sequence"/>
</dbReference>
<dbReference type="RefSeq" id="WP_225564304.1">
    <property type="nucleotide sequence ID" value="NZ_JAIXCQ010000002.1"/>
</dbReference>